<dbReference type="GO" id="GO:0003700">
    <property type="term" value="F:DNA-binding transcription factor activity"/>
    <property type="evidence" value="ECO:0007669"/>
    <property type="project" value="InterPro"/>
</dbReference>
<dbReference type="PANTHER" id="PTHR46796">
    <property type="entry name" value="HTH-TYPE TRANSCRIPTIONAL ACTIVATOR RHAS-RELATED"/>
    <property type="match status" value="1"/>
</dbReference>
<proteinExistence type="predicted"/>
<keyword evidence="3" id="KW-0804">Transcription</keyword>
<dbReference type="InterPro" id="IPR009057">
    <property type="entry name" value="Homeodomain-like_sf"/>
</dbReference>
<dbReference type="PROSITE" id="PS01124">
    <property type="entry name" value="HTH_ARAC_FAMILY_2"/>
    <property type="match status" value="1"/>
</dbReference>
<dbReference type="InterPro" id="IPR018060">
    <property type="entry name" value="HTH_AraC"/>
</dbReference>
<dbReference type="EMBL" id="CP039690">
    <property type="protein sequence ID" value="QCI68974.1"/>
    <property type="molecule type" value="Genomic_DNA"/>
</dbReference>
<gene>
    <name evidence="5" type="ORF">E8M01_00960</name>
</gene>
<dbReference type="GO" id="GO:0043565">
    <property type="term" value="F:sequence-specific DNA binding"/>
    <property type="evidence" value="ECO:0007669"/>
    <property type="project" value="InterPro"/>
</dbReference>
<evidence type="ECO:0000313" key="6">
    <source>
        <dbReference type="Proteomes" id="UP000298781"/>
    </source>
</evidence>
<evidence type="ECO:0000256" key="3">
    <source>
        <dbReference type="ARBA" id="ARBA00023163"/>
    </source>
</evidence>
<dbReference type="SMART" id="SM00342">
    <property type="entry name" value="HTH_ARAC"/>
    <property type="match status" value="1"/>
</dbReference>
<dbReference type="Proteomes" id="UP000298781">
    <property type="component" value="Chromosome"/>
</dbReference>
<keyword evidence="2" id="KW-0238">DNA-binding</keyword>
<dbReference type="InterPro" id="IPR050204">
    <property type="entry name" value="AraC_XylS_family_regulators"/>
</dbReference>
<dbReference type="PRINTS" id="PR00032">
    <property type="entry name" value="HTHARAC"/>
</dbReference>
<evidence type="ECO:0000256" key="1">
    <source>
        <dbReference type="ARBA" id="ARBA00023015"/>
    </source>
</evidence>
<sequence>MLLASVFGAAQAIPALAILPRESAFGRLTGEHMLMLRQCAAGLTQAESQAAIQSLVHLAVGGLAGRRDADAPTVAASQEALLSRIRRHVEDNLGAASLTVDSLCLAFELSRASLYRLFTPDSPANYIQKRRLHRAFAMLISPAFRSWRIIDIALECHFSSDATFIRAFRRQFGITPGDARGLAGRTIGGALPGNGGALLRTDDEAIRWVTQLTGAMPHMRPGQT</sequence>
<keyword evidence="6" id="KW-1185">Reference proteome</keyword>
<name>A0A4D7B6Q2_9HYPH</name>
<feature type="domain" description="HTH araC/xylS-type" evidence="4">
    <location>
        <begin position="83"/>
        <end position="182"/>
    </location>
</feature>
<dbReference type="PANTHER" id="PTHR46796:SF6">
    <property type="entry name" value="ARAC SUBFAMILY"/>
    <property type="match status" value="1"/>
</dbReference>
<dbReference type="KEGG" id="pstg:E8M01_00960"/>
<evidence type="ECO:0000313" key="5">
    <source>
        <dbReference type="EMBL" id="QCI68974.1"/>
    </source>
</evidence>
<dbReference type="SUPFAM" id="SSF46689">
    <property type="entry name" value="Homeodomain-like"/>
    <property type="match status" value="1"/>
</dbReference>
<protein>
    <submittedName>
        <fullName evidence="5">Helix-turn-helix transcriptional regulator</fullName>
    </submittedName>
</protein>
<reference evidence="5 6" key="1">
    <citation type="submission" date="2019-04" db="EMBL/GenBank/DDBJ databases">
        <title>Phreatobacter aquaticus sp. nov.</title>
        <authorList>
            <person name="Choi A."/>
        </authorList>
    </citation>
    <scope>NUCLEOTIDE SEQUENCE [LARGE SCALE GENOMIC DNA]</scope>
    <source>
        <strain evidence="5 6">KCTC 52518</strain>
    </source>
</reference>
<evidence type="ECO:0000256" key="2">
    <source>
        <dbReference type="ARBA" id="ARBA00023125"/>
    </source>
</evidence>
<organism evidence="5 6">
    <name type="scientific">Phreatobacter stygius</name>
    <dbReference type="NCBI Taxonomy" id="1940610"/>
    <lineage>
        <taxon>Bacteria</taxon>
        <taxon>Pseudomonadati</taxon>
        <taxon>Pseudomonadota</taxon>
        <taxon>Alphaproteobacteria</taxon>
        <taxon>Hyphomicrobiales</taxon>
        <taxon>Phreatobacteraceae</taxon>
        <taxon>Phreatobacter</taxon>
    </lineage>
</organism>
<keyword evidence="1" id="KW-0805">Transcription regulation</keyword>
<dbReference type="Pfam" id="PF12833">
    <property type="entry name" value="HTH_18"/>
    <property type="match status" value="1"/>
</dbReference>
<dbReference type="Gene3D" id="1.10.10.60">
    <property type="entry name" value="Homeodomain-like"/>
    <property type="match status" value="1"/>
</dbReference>
<dbReference type="AlphaFoldDB" id="A0A4D7B6Q2"/>
<accession>A0A4D7B6Q2</accession>
<evidence type="ECO:0000259" key="4">
    <source>
        <dbReference type="PROSITE" id="PS01124"/>
    </source>
</evidence>
<dbReference type="InterPro" id="IPR020449">
    <property type="entry name" value="Tscrpt_reg_AraC-type_HTH"/>
</dbReference>
<dbReference type="OrthoDB" id="282744at2"/>